<reference evidence="1 2" key="1">
    <citation type="journal article" date="2022" name="Genome Biol. Evol.">
        <title>The Spruce Budworm Genome: Reconstructing the Evolutionary History of Antifreeze Proteins.</title>
        <authorList>
            <person name="Beliveau C."/>
            <person name="Gagne P."/>
            <person name="Picq S."/>
            <person name="Vernygora O."/>
            <person name="Keeling C.I."/>
            <person name="Pinkney K."/>
            <person name="Doucet D."/>
            <person name="Wen F."/>
            <person name="Johnston J.S."/>
            <person name="Maaroufi H."/>
            <person name="Boyle B."/>
            <person name="Laroche J."/>
            <person name="Dewar K."/>
            <person name="Juretic N."/>
            <person name="Blackburn G."/>
            <person name="Nisole A."/>
            <person name="Brunet B."/>
            <person name="Brandao M."/>
            <person name="Lumley L."/>
            <person name="Duan J."/>
            <person name="Quan G."/>
            <person name="Lucarotti C.J."/>
            <person name="Roe A.D."/>
            <person name="Sperling F.A.H."/>
            <person name="Levesque R.C."/>
            <person name="Cusson M."/>
        </authorList>
    </citation>
    <scope>NUCLEOTIDE SEQUENCE [LARGE SCALE GENOMIC DNA]</scope>
    <source>
        <strain evidence="1">Glfc:IPQL:Cfum</strain>
    </source>
</reference>
<protein>
    <submittedName>
        <fullName evidence="1">Uncharacterized protein</fullName>
    </submittedName>
</protein>
<dbReference type="EMBL" id="CM046123">
    <property type="protein sequence ID" value="KAI8439495.1"/>
    <property type="molecule type" value="Genomic_DNA"/>
</dbReference>
<keyword evidence="2" id="KW-1185">Reference proteome</keyword>
<evidence type="ECO:0000313" key="2">
    <source>
        <dbReference type="Proteomes" id="UP001064048"/>
    </source>
</evidence>
<accession>A0ACC0KT53</accession>
<organism evidence="1 2">
    <name type="scientific">Choristoneura fumiferana</name>
    <name type="common">Spruce budworm moth</name>
    <name type="synonym">Archips fumiferana</name>
    <dbReference type="NCBI Taxonomy" id="7141"/>
    <lineage>
        <taxon>Eukaryota</taxon>
        <taxon>Metazoa</taxon>
        <taxon>Ecdysozoa</taxon>
        <taxon>Arthropoda</taxon>
        <taxon>Hexapoda</taxon>
        <taxon>Insecta</taxon>
        <taxon>Pterygota</taxon>
        <taxon>Neoptera</taxon>
        <taxon>Endopterygota</taxon>
        <taxon>Lepidoptera</taxon>
        <taxon>Glossata</taxon>
        <taxon>Ditrysia</taxon>
        <taxon>Tortricoidea</taxon>
        <taxon>Tortricidae</taxon>
        <taxon>Tortricinae</taxon>
        <taxon>Choristoneura</taxon>
    </lineage>
</organism>
<name>A0ACC0KT53_CHOFU</name>
<evidence type="ECO:0000313" key="1">
    <source>
        <dbReference type="EMBL" id="KAI8439495.1"/>
    </source>
</evidence>
<dbReference type="Proteomes" id="UP001064048">
    <property type="component" value="Chromosome 23"/>
</dbReference>
<feature type="non-terminal residue" evidence="1">
    <location>
        <position position="1"/>
    </location>
</feature>
<comment type="caution">
    <text evidence="1">The sequence shown here is derived from an EMBL/GenBank/DDBJ whole genome shotgun (WGS) entry which is preliminary data.</text>
</comment>
<gene>
    <name evidence="1" type="ORF">MSG28_013261</name>
</gene>
<sequence>DDVPEDCLVSVSTVKVQCKKETAELVFKLRSLLDQVLASMVMESSSKPKGHSQFDELVLKAVTNLISAEDERLEVMNEDSDDSDRNDDGGLGIDGVGKTTILYKIVTGQTVNTIPTVGFNVEKFTHKKVSLSLWDTGRGGKMAPLMRHYYDGTKGIIFVIDSTDNEHIDEAEYELRRLLQEDEFRNAPFLIYANKQDLPNAKSLDELRELYKLHDSRKKCVSSINSK</sequence>
<proteinExistence type="predicted"/>